<reference evidence="1" key="2">
    <citation type="journal article" date="2015" name="Data Brief">
        <title>Shoot transcriptome of the giant reed, Arundo donax.</title>
        <authorList>
            <person name="Barrero R.A."/>
            <person name="Guerrero F.D."/>
            <person name="Moolhuijzen P."/>
            <person name="Goolsby J.A."/>
            <person name="Tidwell J."/>
            <person name="Bellgard S.E."/>
            <person name="Bellgard M.I."/>
        </authorList>
    </citation>
    <scope>NUCLEOTIDE SEQUENCE</scope>
    <source>
        <tissue evidence="1">Shoot tissue taken approximately 20 cm above the soil surface</tissue>
    </source>
</reference>
<name>A0A0A8Z070_ARUDO</name>
<proteinExistence type="predicted"/>
<reference evidence="1" key="1">
    <citation type="submission" date="2014-09" db="EMBL/GenBank/DDBJ databases">
        <authorList>
            <person name="Magalhaes I.L.F."/>
            <person name="Oliveira U."/>
            <person name="Santos F.R."/>
            <person name="Vidigal T.H.D.A."/>
            <person name="Brescovit A.D."/>
            <person name="Santos A.J."/>
        </authorList>
    </citation>
    <scope>NUCLEOTIDE SEQUENCE</scope>
    <source>
        <tissue evidence="1">Shoot tissue taken approximately 20 cm above the soil surface</tissue>
    </source>
</reference>
<sequence length="50" mass="6296">MIHHIFRKRRKLRQQNQKRIKRKILHLAPLLVQDTDYRKCRLTSIWSKEN</sequence>
<evidence type="ECO:0000313" key="1">
    <source>
        <dbReference type="EMBL" id="JAD32201.1"/>
    </source>
</evidence>
<protein>
    <submittedName>
        <fullName evidence="1">Uncharacterized protein</fullName>
    </submittedName>
</protein>
<accession>A0A0A8Z070</accession>
<dbReference type="AlphaFoldDB" id="A0A0A8Z070"/>
<dbReference type="EMBL" id="GBRH01265694">
    <property type="protein sequence ID" value="JAD32201.1"/>
    <property type="molecule type" value="Transcribed_RNA"/>
</dbReference>
<organism evidence="1">
    <name type="scientific">Arundo donax</name>
    <name type="common">Giant reed</name>
    <name type="synonym">Donax arundinaceus</name>
    <dbReference type="NCBI Taxonomy" id="35708"/>
    <lineage>
        <taxon>Eukaryota</taxon>
        <taxon>Viridiplantae</taxon>
        <taxon>Streptophyta</taxon>
        <taxon>Embryophyta</taxon>
        <taxon>Tracheophyta</taxon>
        <taxon>Spermatophyta</taxon>
        <taxon>Magnoliopsida</taxon>
        <taxon>Liliopsida</taxon>
        <taxon>Poales</taxon>
        <taxon>Poaceae</taxon>
        <taxon>PACMAD clade</taxon>
        <taxon>Arundinoideae</taxon>
        <taxon>Arundineae</taxon>
        <taxon>Arundo</taxon>
    </lineage>
</organism>